<protein>
    <submittedName>
        <fullName evidence="4">Tyrosine recombinase XerC</fullName>
    </submittedName>
</protein>
<dbReference type="GO" id="GO:0015074">
    <property type="term" value="P:DNA integration"/>
    <property type="evidence" value="ECO:0007669"/>
    <property type="project" value="InterPro"/>
</dbReference>
<dbReference type="GO" id="GO:0003677">
    <property type="term" value="F:DNA binding"/>
    <property type="evidence" value="ECO:0007669"/>
    <property type="project" value="UniProtKB-KW"/>
</dbReference>
<evidence type="ECO:0000313" key="5">
    <source>
        <dbReference type="Proteomes" id="UP000271554"/>
    </source>
</evidence>
<dbReference type="Gene3D" id="1.10.443.10">
    <property type="entry name" value="Intergrase catalytic core"/>
    <property type="match status" value="1"/>
</dbReference>
<dbReference type="CDD" id="cd00397">
    <property type="entry name" value="DNA_BRE_C"/>
    <property type="match status" value="1"/>
</dbReference>
<dbReference type="Gene3D" id="1.10.150.130">
    <property type="match status" value="1"/>
</dbReference>
<dbReference type="AlphaFoldDB" id="A0A387HAE1"/>
<organism evidence="4 5">
    <name type="scientific">Streptomyces hundungensis</name>
    <dbReference type="NCBI Taxonomy" id="1077946"/>
    <lineage>
        <taxon>Bacteria</taxon>
        <taxon>Bacillati</taxon>
        <taxon>Actinomycetota</taxon>
        <taxon>Actinomycetes</taxon>
        <taxon>Kitasatosporales</taxon>
        <taxon>Streptomycetaceae</taxon>
        <taxon>Streptomyces</taxon>
    </lineage>
</organism>
<feature type="domain" description="Tyr recombinase" evidence="3">
    <location>
        <begin position="156"/>
        <end position="362"/>
    </location>
</feature>
<dbReference type="SUPFAM" id="SSF47823">
    <property type="entry name" value="lambda integrase-like, N-terminal domain"/>
    <property type="match status" value="1"/>
</dbReference>
<evidence type="ECO:0000256" key="2">
    <source>
        <dbReference type="ARBA" id="ARBA00023172"/>
    </source>
</evidence>
<dbReference type="PANTHER" id="PTHR30349:SF81">
    <property type="entry name" value="TYROSINE RECOMBINASE XERC"/>
    <property type="match status" value="1"/>
</dbReference>
<keyword evidence="2" id="KW-0233">DNA recombination</keyword>
<dbReference type="InterPro" id="IPR050090">
    <property type="entry name" value="Tyrosine_recombinase_XerCD"/>
</dbReference>
<proteinExistence type="predicted"/>
<reference evidence="4 5" key="1">
    <citation type="submission" date="2018-10" db="EMBL/GenBank/DDBJ databases">
        <title>Relationship between Morphology and Antimicrobial Activity in Streptomyces.</title>
        <authorList>
            <person name="Kang H.J."/>
            <person name="Kim S.B."/>
        </authorList>
    </citation>
    <scope>NUCLEOTIDE SEQUENCE [LARGE SCALE GENOMIC DNA]</scope>
    <source>
        <strain evidence="4 5">BH38</strain>
    </source>
</reference>
<accession>A0A387HAE1</accession>
<dbReference type="PANTHER" id="PTHR30349">
    <property type="entry name" value="PHAGE INTEGRASE-RELATED"/>
    <property type="match status" value="1"/>
</dbReference>
<evidence type="ECO:0000313" key="4">
    <source>
        <dbReference type="EMBL" id="AYG77910.1"/>
    </source>
</evidence>
<dbReference type="PROSITE" id="PS51898">
    <property type="entry name" value="TYR_RECOMBINASE"/>
    <property type="match status" value="1"/>
</dbReference>
<dbReference type="GO" id="GO:0006310">
    <property type="term" value="P:DNA recombination"/>
    <property type="evidence" value="ECO:0007669"/>
    <property type="project" value="UniProtKB-KW"/>
</dbReference>
<dbReference type="SUPFAM" id="SSF56349">
    <property type="entry name" value="DNA breaking-rejoining enzymes"/>
    <property type="match status" value="1"/>
</dbReference>
<dbReference type="InterPro" id="IPR010998">
    <property type="entry name" value="Integrase_recombinase_N"/>
</dbReference>
<gene>
    <name evidence="4" type="primary">xerC_1</name>
    <name evidence="4" type="ORF">DWB77_00017</name>
</gene>
<dbReference type="InterPro" id="IPR011010">
    <property type="entry name" value="DNA_brk_join_enz"/>
</dbReference>
<dbReference type="EMBL" id="CP032698">
    <property type="protein sequence ID" value="AYG77910.1"/>
    <property type="molecule type" value="Genomic_DNA"/>
</dbReference>
<dbReference type="KEGG" id="shun:DWB77_00017"/>
<keyword evidence="1" id="KW-0238">DNA-binding</keyword>
<name>A0A387HAE1_9ACTN</name>
<evidence type="ECO:0000256" key="1">
    <source>
        <dbReference type="ARBA" id="ARBA00023125"/>
    </source>
</evidence>
<keyword evidence="5" id="KW-1185">Reference proteome</keyword>
<dbReference type="Pfam" id="PF00589">
    <property type="entry name" value="Phage_integrase"/>
    <property type="match status" value="1"/>
</dbReference>
<dbReference type="InterPro" id="IPR013762">
    <property type="entry name" value="Integrase-like_cat_sf"/>
</dbReference>
<dbReference type="OrthoDB" id="9803188at2"/>
<dbReference type="Proteomes" id="UP000271554">
    <property type="component" value="Chromosome"/>
</dbReference>
<sequence>MEVADTLAYWTVLSGPTLDVVEDVDDFLRHLRFGRAREESTTKTYAGHLRRFHAWCEENTLTRSTAAVELPHYVMQLRTTPRRTSGRNQGKTPQDSTLAPALAAVHGLYLHLADIGQVDETVVDALFVTVPQPRGDGRLVLKPRLRVDARPSHGSGRPLAATADEFAALLEAATTARDRCMVALLGACALRVGQLVSLRREDVHLVPPGTVMPGCPYVLGPHLHLMKRDGHPRGAANKNRSTVIVPVPDPVTMLYADWMRERATIPHAQSSIWAFVSFPGPTGEPGGQALGARRVQGLLAGLAQDAQIRHVHPHMVRHLVGETAADLDIARDVLQRLLGHDDPHSQDVYRNAPAAKVAQAAQAVNDKLYGAT</sequence>
<dbReference type="InterPro" id="IPR002104">
    <property type="entry name" value="Integrase_catalytic"/>
</dbReference>
<evidence type="ECO:0000259" key="3">
    <source>
        <dbReference type="PROSITE" id="PS51898"/>
    </source>
</evidence>